<comment type="caution">
    <text evidence="1">The sequence shown here is derived from an EMBL/GenBank/DDBJ whole genome shotgun (WGS) entry which is preliminary data.</text>
</comment>
<dbReference type="InterPro" id="IPR023214">
    <property type="entry name" value="HAD_sf"/>
</dbReference>
<keyword evidence="1" id="KW-0378">Hydrolase</keyword>
<dbReference type="SUPFAM" id="SSF56784">
    <property type="entry name" value="HAD-like"/>
    <property type="match status" value="1"/>
</dbReference>
<dbReference type="AlphaFoldDB" id="A0A2H0VE76"/>
<evidence type="ECO:0000313" key="1">
    <source>
        <dbReference type="EMBL" id="PIR96590.1"/>
    </source>
</evidence>
<dbReference type="InterPro" id="IPR006385">
    <property type="entry name" value="HAD_hydro_SerB1"/>
</dbReference>
<dbReference type="Proteomes" id="UP000230922">
    <property type="component" value="Unassembled WGS sequence"/>
</dbReference>
<dbReference type="Gene3D" id="1.20.1440.100">
    <property type="entry name" value="SG protein - dephosphorylation function"/>
    <property type="match status" value="1"/>
</dbReference>
<dbReference type="InterPro" id="IPR050582">
    <property type="entry name" value="HAD-like_SerB"/>
</dbReference>
<evidence type="ECO:0000313" key="2">
    <source>
        <dbReference type="Proteomes" id="UP000230922"/>
    </source>
</evidence>
<dbReference type="Gene3D" id="3.40.50.1000">
    <property type="entry name" value="HAD superfamily/HAD-like"/>
    <property type="match status" value="1"/>
</dbReference>
<reference evidence="2" key="1">
    <citation type="submission" date="2017-09" db="EMBL/GenBank/DDBJ databases">
        <title>Depth-based differentiation of microbial function through sediment-hosted aquifers and enrichment of novel symbionts in the deep terrestrial subsurface.</title>
        <authorList>
            <person name="Probst A.J."/>
            <person name="Ladd B."/>
            <person name="Jarett J.K."/>
            <person name="Geller-Mcgrath D.E."/>
            <person name="Sieber C.M.K."/>
            <person name="Emerson J.B."/>
            <person name="Anantharaman K."/>
            <person name="Thomas B.C."/>
            <person name="Malmstrom R."/>
            <person name="Stieglmeier M."/>
            <person name="Klingl A."/>
            <person name="Woyke T."/>
            <person name="Ryan C.M."/>
            <person name="Banfield J.F."/>
        </authorList>
    </citation>
    <scope>NUCLEOTIDE SEQUENCE [LARGE SCALE GENOMIC DNA]</scope>
</reference>
<sequence length="256" mass="29705">MDKHRKQNSTLTPALSRLRRGKVKFAIFDIDGTIFRSSLVIELMRSLVKHRIFPKAADKEAQKEYLAWLDRKGSYGDYINKVVKIYIKYIAGKSSRNVYRVAKEVVKYQKDRTYRYTRDLIKQLKKQGYFLVAISGSPIYIVEEYAKAVGFNVWFGTEIEVKGGKFTGKVLNLDSAFKKDKVLFNYLKQRNMAVDWEKSVAVGDTETDVSILGRVGRSIAFNPNRQLAEIAKRKKWEIVVERKDVAYGIDDFRFMI</sequence>
<dbReference type="NCBIfam" id="TIGR01488">
    <property type="entry name" value="HAD-SF-IB"/>
    <property type="match status" value="1"/>
</dbReference>
<organism evidence="1 2">
    <name type="scientific">Candidatus Doudnabacteria bacterium CG10_big_fil_rev_8_21_14_0_10_42_18</name>
    <dbReference type="NCBI Taxonomy" id="1974552"/>
    <lineage>
        <taxon>Bacteria</taxon>
        <taxon>Candidatus Doudnaibacteriota</taxon>
    </lineage>
</organism>
<dbReference type="InterPro" id="IPR036412">
    <property type="entry name" value="HAD-like_sf"/>
</dbReference>
<name>A0A2H0VE76_9BACT</name>
<proteinExistence type="predicted"/>
<dbReference type="NCBIfam" id="TIGR01490">
    <property type="entry name" value="HAD-SF-IB-hyp1"/>
    <property type="match status" value="1"/>
</dbReference>
<accession>A0A2H0VE76</accession>
<protein>
    <submittedName>
        <fullName evidence="1">HAD-IB family hydrolase</fullName>
    </submittedName>
</protein>
<dbReference type="EMBL" id="PFAK01000004">
    <property type="protein sequence ID" value="PIR96590.1"/>
    <property type="molecule type" value="Genomic_DNA"/>
</dbReference>
<dbReference type="GO" id="GO:0016787">
    <property type="term" value="F:hydrolase activity"/>
    <property type="evidence" value="ECO:0007669"/>
    <property type="project" value="UniProtKB-KW"/>
</dbReference>
<dbReference type="PANTHER" id="PTHR43344">
    <property type="entry name" value="PHOSPHOSERINE PHOSPHATASE"/>
    <property type="match status" value="1"/>
</dbReference>
<dbReference type="Pfam" id="PF12710">
    <property type="entry name" value="HAD"/>
    <property type="match status" value="1"/>
</dbReference>
<gene>
    <name evidence="1" type="ORF">COT92_00405</name>
</gene>